<evidence type="ECO:0008006" key="5">
    <source>
        <dbReference type="Google" id="ProtNLM"/>
    </source>
</evidence>
<dbReference type="Proteomes" id="UP000285652">
    <property type="component" value="Unassembled WGS sequence"/>
</dbReference>
<organism evidence="1 3">
    <name type="scientific">Dorea formicigenerans</name>
    <dbReference type="NCBI Taxonomy" id="39486"/>
    <lineage>
        <taxon>Bacteria</taxon>
        <taxon>Bacillati</taxon>
        <taxon>Bacillota</taxon>
        <taxon>Clostridia</taxon>
        <taxon>Lachnospirales</taxon>
        <taxon>Lachnospiraceae</taxon>
        <taxon>Dorea</taxon>
    </lineage>
</organism>
<dbReference type="EMBL" id="QRQQ01000013">
    <property type="protein sequence ID" value="RHN14238.1"/>
    <property type="molecule type" value="Genomic_DNA"/>
</dbReference>
<name>A0A412F0S7_9FIRM</name>
<evidence type="ECO:0000313" key="1">
    <source>
        <dbReference type="EMBL" id="RGR58941.1"/>
    </source>
</evidence>
<dbReference type="EMBL" id="QRUK01000011">
    <property type="protein sequence ID" value="RGR58941.1"/>
    <property type="molecule type" value="Genomic_DNA"/>
</dbReference>
<accession>A0A412F0S7</accession>
<evidence type="ECO:0000313" key="3">
    <source>
        <dbReference type="Proteomes" id="UP000283652"/>
    </source>
</evidence>
<comment type="caution">
    <text evidence="1">The sequence shown here is derived from an EMBL/GenBank/DDBJ whole genome shotgun (WGS) entry which is preliminary data.</text>
</comment>
<evidence type="ECO:0000313" key="2">
    <source>
        <dbReference type="EMBL" id="RHN14238.1"/>
    </source>
</evidence>
<protein>
    <recommendedName>
        <fullName evidence="5">Replication initiator A N-terminal domain-containing protein</fullName>
    </recommendedName>
</protein>
<reference evidence="3 4" key="1">
    <citation type="submission" date="2018-08" db="EMBL/GenBank/DDBJ databases">
        <title>A genome reference for cultivated species of the human gut microbiota.</title>
        <authorList>
            <person name="Zou Y."/>
            <person name="Xue W."/>
            <person name="Luo G."/>
        </authorList>
    </citation>
    <scope>NUCLEOTIDE SEQUENCE [LARGE SCALE GENOMIC DNA]</scope>
    <source>
        <strain evidence="1 3">AF25-11</strain>
        <strain evidence="2 4">AF31-13BH</strain>
    </source>
</reference>
<dbReference type="Proteomes" id="UP000283652">
    <property type="component" value="Unassembled WGS sequence"/>
</dbReference>
<proteinExistence type="predicted"/>
<gene>
    <name evidence="1" type="ORF">DWY33_07660</name>
    <name evidence="2" type="ORF">DWZ24_13085</name>
</gene>
<dbReference type="AlphaFoldDB" id="A0A412F0S7"/>
<evidence type="ECO:0000313" key="4">
    <source>
        <dbReference type="Proteomes" id="UP000285652"/>
    </source>
</evidence>
<sequence length="131" mass="15415">MAKKSFKPDYNACIGNNKHENFGSIYESMVKSEQFKALSNPARMLYVLCRIQHKSSAGKACLHNHSEEFGVKYPDSCFVFPAKQQLEYGLQRTNSQRYFKELIEKGFIEKYESNEHRKKVNVYRFVSNWKN</sequence>
<dbReference type="RefSeq" id="WP_118398339.1">
    <property type="nucleotide sequence ID" value="NZ_QRQQ01000013.1"/>
</dbReference>